<evidence type="ECO:0000259" key="6">
    <source>
        <dbReference type="Pfam" id="PF16889"/>
    </source>
</evidence>
<dbReference type="PANTHER" id="PTHR39210:SF1">
    <property type="entry name" value="HEPARIN-SULFATE LYASE"/>
    <property type="match status" value="1"/>
</dbReference>
<dbReference type="GO" id="GO:0016829">
    <property type="term" value="F:lyase activity"/>
    <property type="evidence" value="ECO:0007669"/>
    <property type="project" value="UniProtKB-KW"/>
</dbReference>
<comment type="subcellular location">
    <subcellularLocation>
        <location evidence="1">Periplasm</location>
    </subcellularLocation>
</comment>
<reference evidence="7" key="1">
    <citation type="submission" date="2023-06" db="EMBL/GenBank/DDBJ databases">
        <title>Cytophagales bacterium Strain LB-30, isolated from soil.</title>
        <authorList>
            <person name="Liu B."/>
        </authorList>
    </citation>
    <scope>NUCLEOTIDE SEQUENCE</scope>
    <source>
        <strain evidence="7">LB-30</strain>
    </source>
</reference>
<dbReference type="PANTHER" id="PTHR39210">
    <property type="entry name" value="HEPARIN-SULFATE LYASE"/>
    <property type="match status" value="1"/>
</dbReference>
<dbReference type="Pfam" id="PF16889">
    <property type="entry name" value="Hepar_II_III_N"/>
    <property type="match status" value="1"/>
</dbReference>
<keyword evidence="2" id="KW-0732">Signal</keyword>
<evidence type="ECO:0000313" key="7">
    <source>
        <dbReference type="EMBL" id="MDN4164634.1"/>
    </source>
</evidence>
<dbReference type="Proteomes" id="UP001168552">
    <property type="component" value="Unassembled WGS sequence"/>
</dbReference>
<protein>
    <submittedName>
        <fullName evidence="7">Alginate lyase family protein</fullName>
    </submittedName>
</protein>
<keyword evidence="4 7" id="KW-0456">Lyase</keyword>
<dbReference type="InterPro" id="IPR031680">
    <property type="entry name" value="Hepar_II_III_N"/>
</dbReference>
<sequence length="537" mass="62442">MLSKILRYFYTLIHLRPTQFYYRGFYFLRNRLIGNAFQVRVLDSRLVPAAAKTHFLTVPKYYIKKAKEVHFVFLNSVHSFESDDKIDWNYASKGKLWCYNLNYFDYLNQVEMTYDDGMTLIHSYINNTHSLKDGLEPYPISLRNINWIKFCMRHQFRDSNVDGFIFSGYQHLLKNLEYHLLGNHLLENGYSLFFGALYFRDKNLYKKAIQILQSELNEQILLDGAHFELSPMYHQILLERLLDCINLAKNSDDFVDQSFFYFMESKAISMLSWLSEITFKNGDIPLLNDSSLGIASSSSTIFNYARSLDIVWTPSCVLSESGYRKRVSDKWEFVLDIGKIGPDYIPGHAHADTFSFVMHYSGKPFLVDPGISTYEKNERRNFERGTSFHNTVCVNGKNQSDVWGGFRVGKRAKVSIVEDSKDKISAFHGGYSSFGVTHQRSWRFDSDESILIEDVINKKGKRKLLNEAFFYFAPDIVPEWESSSIISFAGLDCKMHFSGSVFDFRIEDYECPQGYNKFVTAKRLVVTFSNSLITLIR</sequence>
<dbReference type="Gene3D" id="1.50.10.100">
    <property type="entry name" value="Chondroitin AC/alginate lyase"/>
    <property type="match status" value="1"/>
</dbReference>
<dbReference type="Gene3D" id="2.70.98.70">
    <property type="match status" value="1"/>
</dbReference>
<dbReference type="InterPro" id="IPR008929">
    <property type="entry name" value="Chondroitin_lyas"/>
</dbReference>
<dbReference type="InterPro" id="IPR012480">
    <property type="entry name" value="Hepar_II_III_C"/>
</dbReference>
<evidence type="ECO:0000256" key="2">
    <source>
        <dbReference type="ARBA" id="ARBA00022729"/>
    </source>
</evidence>
<keyword evidence="3" id="KW-0574">Periplasm</keyword>
<name>A0ABT8F322_9BACT</name>
<feature type="domain" description="Heparin-sulfate lyase N-terminal" evidence="6">
    <location>
        <begin position="147"/>
        <end position="296"/>
    </location>
</feature>
<comment type="caution">
    <text evidence="7">The sequence shown here is derived from an EMBL/GenBank/DDBJ whole genome shotgun (WGS) entry which is preliminary data.</text>
</comment>
<gene>
    <name evidence="7" type="ORF">QWY31_03920</name>
</gene>
<evidence type="ECO:0000256" key="4">
    <source>
        <dbReference type="ARBA" id="ARBA00023239"/>
    </source>
</evidence>
<organism evidence="7 8">
    <name type="scientific">Shiella aurantiaca</name>
    <dbReference type="NCBI Taxonomy" id="3058365"/>
    <lineage>
        <taxon>Bacteria</taxon>
        <taxon>Pseudomonadati</taxon>
        <taxon>Bacteroidota</taxon>
        <taxon>Cytophagia</taxon>
        <taxon>Cytophagales</taxon>
        <taxon>Shiellaceae</taxon>
        <taxon>Shiella</taxon>
    </lineage>
</organism>
<keyword evidence="8" id="KW-1185">Reference proteome</keyword>
<dbReference type="SUPFAM" id="SSF48230">
    <property type="entry name" value="Chondroitin AC/alginate lyase"/>
    <property type="match status" value="1"/>
</dbReference>
<evidence type="ECO:0000256" key="1">
    <source>
        <dbReference type="ARBA" id="ARBA00004418"/>
    </source>
</evidence>
<proteinExistence type="predicted"/>
<evidence type="ECO:0000313" key="8">
    <source>
        <dbReference type="Proteomes" id="UP001168552"/>
    </source>
</evidence>
<evidence type="ECO:0000259" key="5">
    <source>
        <dbReference type="Pfam" id="PF07940"/>
    </source>
</evidence>
<dbReference type="EMBL" id="JAUHJS010000002">
    <property type="protein sequence ID" value="MDN4164634.1"/>
    <property type="molecule type" value="Genomic_DNA"/>
</dbReference>
<dbReference type="Pfam" id="PF07940">
    <property type="entry name" value="Hepar_II_III_C"/>
    <property type="match status" value="1"/>
</dbReference>
<accession>A0ABT8F322</accession>
<evidence type="ECO:0000256" key="3">
    <source>
        <dbReference type="ARBA" id="ARBA00022764"/>
    </source>
</evidence>
<feature type="domain" description="Heparinase II/III-like C-terminal" evidence="5">
    <location>
        <begin position="318"/>
        <end position="529"/>
    </location>
</feature>